<dbReference type="GO" id="GO:0034967">
    <property type="term" value="C:Set3 complex"/>
    <property type="evidence" value="ECO:0007669"/>
    <property type="project" value="TreeGrafter"/>
</dbReference>
<dbReference type="PANTHER" id="PTHR22846:SF2">
    <property type="entry name" value="F-BOX-LIKE_WD REPEAT-CONTAINING PROTEIN EBI"/>
    <property type="match status" value="1"/>
</dbReference>
<name>A0AAD5Y4W3_9FUNG</name>
<feature type="coiled-coil region" evidence="10">
    <location>
        <begin position="665"/>
        <end position="735"/>
    </location>
</feature>
<reference evidence="12" key="1">
    <citation type="submission" date="2020-05" db="EMBL/GenBank/DDBJ databases">
        <title>Phylogenomic resolution of chytrid fungi.</title>
        <authorList>
            <person name="Stajich J.E."/>
            <person name="Amses K."/>
            <person name="Simmons R."/>
            <person name="Seto K."/>
            <person name="Myers J."/>
            <person name="Bonds A."/>
            <person name="Quandt C.A."/>
            <person name="Barry K."/>
            <person name="Liu P."/>
            <person name="Grigoriev I."/>
            <person name="Longcore J.E."/>
            <person name="James T.Y."/>
        </authorList>
    </citation>
    <scope>NUCLEOTIDE SEQUENCE</scope>
    <source>
        <strain evidence="12">PLAUS21</strain>
    </source>
</reference>
<evidence type="ECO:0000256" key="4">
    <source>
        <dbReference type="ARBA" id="ARBA00022737"/>
    </source>
</evidence>
<evidence type="ECO:0000256" key="6">
    <source>
        <dbReference type="ARBA" id="ARBA00023163"/>
    </source>
</evidence>
<dbReference type="PROSITE" id="PS50231">
    <property type="entry name" value="RICIN_B_LECTIN"/>
    <property type="match status" value="1"/>
</dbReference>
<accession>A0AAD5Y4W3</accession>
<evidence type="ECO:0000256" key="2">
    <source>
        <dbReference type="ARBA" id="ARBA00008842"/>
    </source>
</evidence>
<dbReference type="PROSITE" id="PS00678">
    <property type="entry name" value="WD_REPEATS_1"/>
    <property type="match status" value="3"/>
</dbReference>
<evidence type="ECO:0000256" key="3">
    <source>
        <dbReference type="ARBA" id="ARBA00022574"/>
    </source>
</evidence>
<dbReference type="InterPro" id="IPR019775">
    <property type="entry name" value="WD40_repeat_CS"/>
</dbReference>
<keyword evidence="14" id="KW-1185">Reference proteome</keyword>
<dbReference type="SUPFAM" id="SSF50978">
    <property type="entry name" value="WD40 repeat-like"/>
    <property type="match status" value="1"/>
</dbReference>
<evidence type="ECO:0000256" key="9">
    <source>
        <dbReference type="RuleBase" id="RU003844"/>
    </source>
</evidence>
<dbReference type="InterPro" id="IPR004827">
    <property type="entry name" value="bZIP"/>
</dbReference>
<evidence type="ECO:0000313" key="12">
    <source>
        <dbReference type="EMBL" id="KAJ3251657.1"/>
    </source>
</evidence>
<dbReference type="FunFam" id="2.130.10.10:FF:000218">
    <property type="entry name" value="WD40 repeat-containing protein HOS15"/>
    <property type="match status" value="1"/>
</dbReference>
<keyword evidence="6" id="KW-0804">Transcription</keyword>
<dbReference type="InterPro" id="IPR045183">
    <property type="entry name" value="Ebi-like"/>
</dbReference>
<dbReference type="EMBL" id="JADGKB010000001">
    <property type="protein sequence ID" value="KAJ3262670.1"/>
    <property type="molecule type" value="Genomic_DNA"/>
</dbReference>
<comment type="caution">
    <text evidence="12">The sequence shown here is derived from an EMBL/GenBank/DDBJ whole genome shotgun (WGS) entry which is preliminary data.</text>
</comment>
<keyword evidence="5" id="KW-0805">Transcription regulation</keyword>
<dbReference type="Gene3D" id="2.40.160.120">
    <property type="match status" value="1"/>
</dbReference>
<dbReference type="SUPFAM" id="SSF144000">
    <property type="entry name" value="Oxysterol-binding protein-like"/>
    <property type="match status" value="1"/>
</dbReference>
<dbReference type="GO" id="GO:0003700">
    <property type="term" value="F:DNA-binding transcription factor activity"/>
    <property type="evidence" value="ECO:0007669"/>
    <property type="project" value="InterPro"/>
</dbReference>
<dbReference type="PROSITE" id="PS50294">
    <property type="entry name" value="WD_REPEATS_REGION"/>
    <property type="match status" value="5"/>
</dbReference>
<evidence type="ECO:0000259" key="11">
    <source>
        <dbReference type="PROSITE" id="PS00036"/>
    </source>
</evidence>
<dbReference type="PROSITE" id="PS01013">
    <property type="entry name" value="OSBP"/>
    <property type="match status" value="1"/>
</dbReference>
<evidence type="ECO:0000256" key="1">
    <source>
        <dbReference type="ARBA" id="ARBA00004123"/>
    </source>
</evidence>
<dbReference type="PRINTS" id="PR00320">
    <property type="entry name" value="GPROTEINBRPT"/>
</dbReference>
<dbReference type="GO" id="GO:0006357">
    <property type="term" value="P:regulation of transcription by RNA polymerase II"/>
    <property type="evidence" value="ECO:0007669"/>
    <property type="project" value="TreeGrafter"/>
</dbReference>
<dbReference type="Pfam" id="PF01237">
    <property type="entry name" value="Oxysterol_BP"/>
    <property type="match status" value="1"/>
</dbReference>
<dbReference type="GO" id="GO:0008289">
    <property type="term" value="F:lipid binding"/>
    <property type="evidence" value="ECO:0007669"/>
    <property type="project" value="InterPro"/>
</dbReference>
<dbReference type="CDD" id="cd12193">
    <property type="entry name" value="bZIP_GCN4"/>
    <property type="match status" value="1"/>
</dbReference>
<feature type="repeat" description="WD" evidence="8">
    <location>
        <begin position="1"/>
        <end position="22"/>
    </location>
</feature>
<dbReference type="SMART" id="SM00320">
    <property type="entry name" value="WD40"/>
    <property type="match status" value="7"/>
</dbReference>
<dbReference type="CDD" id="cd00200">
    <property type="entry name" value="WD40"/>
    <property type="match status" value="1"/>
</dbReference>
<evidence type="ECO:0000313" key="13">
    <source>
        <dbReference type="EMBL" id="KAJ3262670.1"/>
    </source>
</evidence>
<dbReference type="InterPro" id="IPR036322">
    <property type="entry name" value="WD40_repeat_dom_sf"/>
</dbReference>
<dbReference type="AlphaFoldDB" id="A0AAD5Y4W3"/>
<proteinExistence type="inferred from homology"/>
<dbReference type="PROSITE" id="PS00036">
    <property type="entry name" value="BZIP_BASIC"/>
    <property type="match status" value="1"/>
</dbReference>
<feature type="repeat" description="WD" evidence="8">
    <location>
        <begin position="157"/>
        <end position="203"/>
    </location>
</feature>
<dbReference type="GO" id="GO:0003714">
    <property type="term" value="F:transcription corepressor activity"/>
    <property type="evidence" value="ECO:0007669"/>
    <property type="project" value="InterPro"/>
</dbReference>
<dbReference type="InterPro" id="IPR018494">
    <property type="entry name" value="Oxysterol-bd_CS"/>
</dbReference>
<dbReference type="Gene3D" id="3.30.160.60">
    <property type="entry name" value="Classic Zinc Finger"/>
    <property type="match status" value="1"/>
</dbReference>
<evidence type="ECO:0000256" key="7">
    <source>
        <dbReference type="ARBA" id="ARBA00023242"/>
    </source>
</evidence>
<dbReference type="InterPro" id="IPR037239">
    <property type="entry name" value="OSBP_sf"/>
</dbReference>
<organism evidence="12 14">
    <name type="scientific">Boothiomyces macroporosus</name>
    <dbReference type="NCBI Taxonomy" id="261099"/>
    <lineage>
        <taxon>Eukaryota</taxon>
        <taxon>Fungi</taxon>
        <taxon>Fungi incertae sedis</taxon>
        <taxon>Chytridiomycota</taxon>
        <taxon>Chytridiomycota incertae sedis</taxon>
        <taxon>Chytridiomycetes</taxon>
        <taxon>Rhizophydiales</taxon>
        <taxon>Terramycetaceae</taxon>
        <taxon>Boothiomyces</taxon>
    </lineage>
</organism>
<dbReference type="InterPro" id="IPR015943">
    <property type="entry name" value="WD40/YVTN_repeat-like_dom_sf"/>
</dbReference>
<dbReference type="Proteomes" id="UP001210925">
    <property type="component" value="Unassembled WGS sequence"/>
</dbReference>
<feature type="repeat" description="WD" evidence="8">
    <location>
        <begin position="115"/>
        <end position="156"/>
    </location>
</feature>
<evidence type="ECO:0000256" key="5">
    <source>
        <dbReference type="ARBA" id="ARBA00023015"/>
    </source>
</evidence>
<feature type="repeat" description="WD" evidence="8">
    <location>
        <begin position="32"/>
        <end position="73"/>
    </location>
</feature>
<keyword evidence="10" id="KW-0175">Coiled coil</keyword>
<dbReference type="Gene3D" id="2.130.10.10">
    <property type="entry name" value="YVTN repeat-like/Quinoprotein amine dehydrogenase"/>
    <property type="match status" value="1"/>
</dbReference>
<dbReference type="InterPro" id="IPR000648">
    <property type="entry name" value="Oxysterol-bd"/>
</dbReference>
<keyword evidence="4" id="KW-0677">Repeat</keyword>
<protein>
    <recommendedName>
        <fullName evidence="11">BZIP domain-containing protein</fullName>
    </recommendedName>
</protein>
<dbReference type="Gene3D" id="3.30.70.3490">
    <property type="match status" value="1"/>
</dbReference>
<dbReference type="PANTHER" id="PTHR22846">
    <property type="entry name" value="WD40 REPEAT PROTEIN"/>
    <property type="match status" value="1"/>
</dbReference>
<comment type="subcellular location">
    <subcellularLocation>
        <location evidence="1">Nucleus</location>
    </subcellularLocation>
</comment>
<feature type="domain" description="BZIP" evidence="11">
    <location>
        <begin position="675"/>
        <end position="689"/>
    </location>
</feature>
<dbReference type="EMBL" id="JADGKB010000173">
    <property type="protein sequence ID" value="KAJ3251657.1"/>
    <property type="molecule type" value="Genomic_DNA"/>
</dbReference>
<dbReference type="Pfam" id="PF00400">
    <property type="entry name" value="WD40"/>
    <property type="match status" value="5"/>
</dbReference>
<evidence type="ECO:0000256" key="8">
    <source>
        <dbReference type="PROSITE-ProRule" id="PRU00221"/>
    </source>
</evidence>
<dbReference type="InterPro" id="IPR020472">
    <property type="entry name" value="WD40_PAC1"/>
</dbReference>
<dbReference type="PROSITE" id="PS50082">
    <property type="entry name" value="WD_REPEATS_2"/>
    <property type="match status" value="5"/>
</dbReference>
<evidence type="ECO:0000313" key="14">
    <source>
        <dbReference type="Proteomes" id="UP001210925"/>
    </source>
</evidence>
<sequence length="739" mass="83676">MKWSPDGSLLATGSYDGFARIWHKSGELKFVMERHVGPIFSLKWNKKGDLLLSGGLDTSAIVWDIRTGDSRQQFSFHTGPTLDVDWRDDITFATSSADKKIFVCQLGSLEPLKRFSGHTDEVNCIRWDPRGKYLASCADDRTAKVWSLDQDDPIWDLTAHDKEIYTVRWCPAKPNEDKLWLATASFDGAIRLWDINSGNCLYTLSQHKEAVYSVSFTPDSTFLASGSVDKSVYVWNLKDGSLVNSYTGEGGVFELAYSPKGDKLAVCYSDNKVVRYFLSGWHIRPKGVKKPFNPILGEFYRCSWIEDDGSEGFYICEQVSHHPPMSAFFYGNPQKGIAISGELIPQAKFFGNSAATMMEGGSTIYLPNDEYRVTEPNIYARDCIAGKIIKKSTGETVYKICGKWSGKTFATDSKGKEILLFDATVPPKIKPRTLHPDMEDFESAKLWKHVAAAVKANDHTTATQEKQKIEENQRTLVKSRKEQWVSRFFHKKNDKWELTILDSLVNKPQDPAALRDFIFSKPKMPVHEHQQSSSSRLEESNENLTLSKLFTISPKLSAQCINNYQAHQILSPAVETFLTTPLMTPTDSSFGGTVYQQQFQSPLNTPLTFEDILKTSFPMAAMSPLEQVPISHSPSFGSIGMARDLSVTSASGKVTKKRREHYLNHQELLAEVEEKRRRNTESARRSRAKKLERVQELERLLAESERARQEMAKQLADLVAEKQQWQKQKQEESQATEIF</sequence>
<gene>
    <name evidence="13" type="ORF">HK103_000199</name>
    <name evidence="12" type="ORF">HK103_002211</name>
</gene>
<keyword evidence="3 8" id="KW-0853">WD repeat</keyword>
<keyword evidence="7" id="KW-0539">Nucleus</keyword>
<dbReference type="InterPro" id="IPR001680">
    <property type="entry name" value="WD40_rpt"/>
</dbReference>
<feature type="repeat" description="WD" evidence="8">
    <location>
        <begin position="204"/>
        <end position="245"/>
    </location>
</feature>
<evidence type="ECO:0000256" key="10">
    <source>
        <dbReference type="SAM" id="Coils"/>
    </source>
</evidence>
<comment type="similarity">
    <text evidence="2 9">Belongs to the OSBP family.</text>
</comment>